<dbReference type="RefSeq" id="WP_149487789.1">
    <property type="nucleotide sequence ID" value="NZ_CP036150.1"/>
</dbReference>
<keyword evidence="2" id="KW-0813">Transport</keyword>
<reference evidence="11 12" key="1">
    <citation type="submission" date="2019-02" db="EMBL/GenBank/DDBJ databases">
        <title>Complete Genome Sequence and Methylome Analysis of free living Spirochaetas.</title>
        <authorList>
            <person name="Fomenkov A."/>
            <person name="Dubinina G."/>
            <person name="Leshcheva N."/>
            <person name="Mikheeva N."/>
            <person name="Grabovich M."/>
            <person name="Vincze T."/>
            <person name="Roberts R.J."/>
        </authorList>
    </citation>
    <scope>NUCLEOTIDE SEQUENCE [LARGE SCALE GENOMIC DNA]</scope>
    <source>
        <strain evidence="11 12">K2</strain>
    </source>
</reference>
<keyword evidence="4" id="KW-0762">Sugar transport</keyword>
<dbReference type="GO" id="GO:0016887">
    <property type="term" value="F:ATP hydrolysis activity"/>
    <property type="evidence" value="ECO:0007669"/>
    <property type="project" value="InterPro"/>
</dbReference>
<dbReference type="PROSITE" id="PS00211">
    <property type="entry name" value="ABC_TRANSPORTER_1"/>
    <property type="match status" value="2"/>
</dbReference>
<dbReference type="Pfam" id="PF00005">
    <property type="entry name" value="ABC_tran"/>
    <property type="match status" value="2"/>
</dbReference>
<dbReference type="GO" id="GO:0005524">
    <property type="term" value="F:ATP binding"/>
    <property type="evidence" value="ECO:0007669"/>
    <property type="project" value="UniProtKB-KW"/>
</dbReference>
<evidence type="ECO:0000256" key="8">
    <source>
        <dbReference type="ARBA" id="ARBA00022967"/>
    </source>
</evidence>
<dbReference type="CDD" id="cd03215">
    <property type="entry name" value="ABC_Carb_Monos_II"/>
    <property type="match status" value="1"/>
</dbReference>
<evidence type="ECO:0000256" key="2">
    <source>
        <dbReference type="ARBA" id="ARBA00022448"/>
    </source>
</evidence>
<keyword evidence="6" id="KW-0547">Nucleotide-binding</keyword>
<dbReference type="CDD" id="cd03216">
    <property type="entry name" value="ABC_Carb_Monos_I"/>
    <property type="match status" value="1"/>
</dbReference>
<dbReference type="InterPro" id="IPR017871">
    <property type="entry name" value="ABC_transporter-like_CS"/>
</dbReference>
<dbReference type="AlphaFoldDB" id="A0A5C1QQC4"/>
<dbReference type="PROSITE" id="PS50893">
    <property type="entry name" value="ABC_TRANSPORTER_2"/>
    <property type="match status" value="2"/>
</dbReference>
<dbReference type="Gene3D" id="3.40.50.300">
    <property type="entry name" value="P-loop containing nucleotide triphosphate hydrolases"/>
    <property type="match status" value="2"/>
</dbReference>
<proteinExistence type="predicted"/>
<dbReference type="PANTHER" id="PTHR43790">
    <property type="entry name" value="CARBOHYDRATE TRANSPORT ATP-BINDING PROTEIN MG119-RELATED"/>
    <property type="match status" value="1"/>
</dbReference>
<evidence type="ECO:0000256" key="7">
    <source>
        <dbReference type="ARBA" id="ARBA00022840"/>
    </source>
</evidence>
<comment type="subcellular location">
    <subcellularLocation>
        <location evidence="1">Cell membrane</location>
        <topology evidence="1">Peripheral membrane protein</topology>
    </subcellularLocation>
</comment>
<dbReference type="SUPFAM" id="SSF52540">
    <property type="entry name" value="P-loop containing nucleoside triphosphate hydrolases"/>
    <property type="match status" value="2"/>
</dbReference>
<accession>A0A5C1QQC4</accession>
<evidence type="ECO:0000256" key="6">
    <source>
        <dbReference type="ARBA" id="ARBA00022741"/>
    </source>
</evidence>
<protein>
    <submittedName>
        <fullName evidence="11">ABC transporter ATP-binding protein</fullName>
    </submittedName>
</protein>
<keyword evidence="5" id="KW-0677">Repeat</keyword>
<sequence length="513" mass="57428">MRKLKKLEMRGISKSFIGVKANQDVNLNIQGGDILGLLGENGAGKTTLMNILYGLYLPDEGQVLINDNEIRLRNPKDSMQAGIGMIHQHFMLIQKHTVLENIALGYDGAPFFFPQRYMREQIKEYSERFGLDVDPDKKIWELSAGEQQRVEILKALFRNADLLIMDEPTSVLTPQEAEDLFDILRKMTKEGHTVILISHKLEEIMAICNSVMVMRKGKVTGNARIEDVTQKDLARMMIGREISSCFEKSDQKPGEAVLEVNNLCVNNDQNRMIVNDLSFKLHQNEILGVAGVSGNGQREMVEAITGLRHALNGQVFLQGEEITNISARKIHDRGITHVPEERIKHGTVSTLQLYENSVLKQHHRNPFSFRSLMNYPLIKAHAEKIVKSYNVDAASINTPIKNLSGGNIQKLILGREISAEPDVLIAAHPTYGLDVGAAEYIRKELIVCRDRGGAVLLVSEDLEELFQVCDRIAVMFEGRFMGIVNPQNCEMDDIGLMMAGAIPEFSPAPQGEN</sequence>
<dbReference type="InterPro" id="IPR027417">
    <property type="entry name" value="P-loop_NTPase"/>
</dbReference>
<name>A0A5C1QQC4_9SPIO</name>
<dbReference type="EMBL" id="CP036150">
    <property type="protein sequence ID" value="QEN09717.1"/>
    <property type="molecule type" value="Genomic_DNA"/>
</dbReference>
<keyword evidence="8" id="KW-1278">Translocase</keyword>
<dbReference type="InterPro" id="IPR050107">
    <property type="entry name" value="ABC_carbohydrate_import_ATPase"/>
</dbReference>
<organism evidence="11 12">
    <name type="scientific">Oceanispirochaeta crateris</name>
    <dbReference type="NCBI Taxonomy" id="2518645"/>
    <lineage>
        <taxon>Bacteria</taxon>
        <taxon>Pseudomonadati</taxon>
        <taxon>Spirochaetota</taxon>
        <taxon>Spirochaetia</taxon>
        <taxon>Spirochaetales</taxon>
        <taxon>Spirochaetaceae</taxon>
        <taxon>Oceanispirochaeta</taxon>
    </lineage>
</organism>
<evidence type="ECO:0000256" key="1">
    <source>
        <dbReference type="ARBA" id="ARBA00004202"/>
    </source>
</evidence>
<feature type="domain" description="ABC transporter" evidence="10">
    <location>
        <begin position="7"/>
        <end position="241"/>
    </location>
</feature>
<dbReference type="SMART" id="SM00382">
    <property type="entry name" value="AAA"/>
    <property type="match status" value="1"/>
</dbReference>
<evidence type="ECO:0000256" key="3">
    <source>
        <dbReference type="ARBA" id="ARBA00022475"/>
    </source>
</evidence>
<keyword evidence="3" id="KW-1003">Cell membrane</keyword>
<feature type="domain" description="ABC transporter" evidence="10">
    <location>
        <begin position="258"/>
        <end position="502"/>
    </location>
</feature>
<dbReference type="OrthoDB" id="9771863at2"/>
<evidence type="ECO:0000313" key="12">
    <source>
        <dbReference type="Proteomes" id="UP000324209"/>
    </source>
</evidence>
<evidence type="ECO:0000256" key="4">
    <source>
        <dbReference type="ARBA" id="ARBA00022597"/>
    </source>
</evidence>
<keyword evidence="7 11" id="KW-0067">ATP-binding</keyword>
<dbReference type="FunFam" id="3.40.50.300:FF:000127">
    <property type="entry name" value="Ribose import ATP-binding protein RbsA"/>
    <property type="match status" value="1"/>
</dbReference>
<dbReference type="InterPro" id="IPR003593">
    <property type="entry name" value="AAA+_ATPase"/>
</dbReference>
<evidence type="ECO:0000256" key="5">
    <source>
        <dbReference type="ARBA" id="ARBA00022737"/>
    </source>
</evidence>
<gene>
    <name evidence="11" type="ORF">EXM22_17635</name>
</gene>
<evidence type="ECO:0000313" key="11">
    <source>
        <dbReference type="EMBL" id="QEN09717.1"/>
    </source>
</evidence>
<dbReference type="GO" id="GO:0005886">
    <property type="term" value="C:plasma membrane"/>
    <property type="evidence" value="ECO:0007669"/>
    <property type="project" value="UniProtKB-SubCell"/>
</dbReference>
<dbReference type="PANTHER" id="PTHR43790:SF4">
    <property type="entry name" value="GUANOSINE IMPORT ATP-BINDING PROTEIN NUPO"/>
    <property type="match status" value="1"/>
</dbReference>
<evidence type="ECO:0000256" key="9">
    <source>
        <dbReference type="ARBA" id="ARBA00023136"/>
    </source>
</evidence>
<keyword evidence="9" id="KW-0472">Membrane</keyword>
<keyword evidence="12" id="KW-1185">Reference proteome</keyword>
<dbReference type="Proteomes" id="UP000324209">
    <property type="component" value="Chromosome"/>
</dbReference>
<dbReference type="InterPro" id="IPR003439">
    <property type="entry name" value="ABC_transporter-like_ATP-bd"/>
</dbReference>
<dbReference type="KEGG" id="ock:EXM22_17635"/>
<evidence type="ECO:0000259" key="10">
    <source>
        <dbReference type="PROSITE" id="PS50893"/>
    </source>
</evidence>